<dbReference type="Proteomes" id="UP000501408">
    <property type="component" value="Chromosome 2"/>
</dbReference>
<proteinExistence type="predicted"/>
<feature type="transmembrane region" description="Helical" evidence="1">
    <location>
        <begin position="12"/>
        <end position="29"/>
    </location>
</feature>
<sequence>MSSSATKRDIGNAGVGLIVAAEICLYVYPMKDKSHDEYTNVGRSMTGFGRIEAYKLER</sequence>
<keyword evidence="1" id="KW-1133">Transmembrane helix</keyword>
<keyword evidence="3" id="KW-1185">Reference proteome</keyword>
<organism evidence="2 3">
    <name type="scientific">Salinivibrio costicola</name>
    <name type="common">Vibrio costicola</name>
    <dbReference type="NCBI Taxonomy" id="51367"/>
    <lineage>
        <taxon>Bacteria</taxon>
        <taxon>Pseudomonadati</taxon>
        <taxon>Pseudomonadota</taxon>
        <taxon>Gammaproteobacteria</taxon>
        <taxon>Vibrionales</taxon>
        <taxon>Vibrionaceae</taxon>
        <taxon>Salinivibrio</taxon>
    </lineage>
</organism>
<gene>
    <name evidence="2" type="ORF">HBA18_13545</name>
</gene>
<evidence type="ECO:0000313" key="2">
    <source>
        <dbReference type="EMBL" id="QIR07444.1"/>
    </source>
</evidence>
<accession>A0ABX6K7L1</accession>
<dbReference type="EMBL" id="CP050267">
    <property type="protein sequence ID" value="QIR07444.1"/>
    <property type="molecule type" value="Genomic_DNA"/>
</dbReference>
<evidence type="ECO:0000256" key="1">
    <source>
        <dbReference type="SAM" id="Phobius"/>
    </source>
</evidence>
<dbReference type="RefSeq" id="WP_167315072.1">
    <property type="nucleotide sequence ID" value="NZ_CP050267.1"/>
</dbReference>
<keyword evidence="1" id="KW-0472">Membrane</keyword>
<name>A0ABX6K7L1_SALCS</name>
<keyword evidence="1" id="KW-0812">Transmembrane</keyword>
<evidence type="ECO:0000313" key="3">
    <source>
        <dbReference type="Proteomes" id="UP000501408"/>
    </source>
</evidence>
<reference evidence="2 3" key="1">
    <citation type="submission" date="2020-03" db="EMBL/GenBank/DDBJ databases">
        <title>Genome mining reveals the biosynthetic pathways of PHA and ectoines of the halophilic strain Salinivibrio costicola M318 isolated from fermented shrimp paste.</title>
        <authorList>
            <person name="Doan T.V."/>
            <person name="Tran L.T."/>
            <person name="Trieu T.A."/>
            <person name="Nguyen Q.V."/>
            <person name="Quach T.N."/>
            <person name="Phi T.Q."/>
            <person name="Kumar S."/>
        </authorList>
    </citation>
    <scope>NUCLEOTIDE SEQUENCE [LARGE SCALE GENOMIC DNA]</scope>
    <source>
        <strain evidence="2 3">M318</strain>
    </source>
</reference>
<protein>
    <submittedName>
        <fullName evidence="2">Uncharacterized protein</fullName>
    </submittedName>
</protein>